<feature type="domain" description="SH3b" evidence="1">
    <location>
        <begin position="59"/>
        <end position="132"/>
    </location>
</feature>
<protein>
    <submittedName>
        <fullName evidence="2">SH3 domain-containing protein</fullName>
    </submittedName>
</protein>
<dbReference type="Gene3D" id="2.30.30.40">
    <property type="entry name" value="SH3 Domains"/>
    <property type="match status" value="1"/>
</dbReference>
<dbReference type="EMBL" id="CP163439">
    <property type="protein sequence ID" value="XDQ36439.1"/>
    <property type="molecule type" value="Genomic_DNA"/>
</dbReference>
<name>A0AB39Q5N2_9ACTN</name>
<reference evidence="2" key="1">
    <citation type="submission" date="2024-07" db="EMBL/GenBank/DDBJ databases">
        <authorList>
            <person name="Yu S.T."/>
        </authorList>
    </citation>
    <scope>NUCLEOTIDE SEQUENCE</scope>
    <source>
        <strain evidence="2">R28</strain>
    </source>
</reference>
<dbReference type="PROSITE" id="PS51781">
    <property type="entry name" value="SH3B"/>
    <property type="match status" value="1"/>
</dbReference>
<dbReference type="InterPro" id="IPR003646">
    <property type="entry name" value="SH3-like_bac-type"/>
</dbReference>
<organism evidence="2">
    <name type="scientific">Streptomyces sp. R28</name>
    <dbReference type="NCBI Taxonomy" id="3238628"/>
    <lineage>
        <taxon>Bacteria</taxon>
        <taxon>Bacillati</taxon>
        <taxon>Actinomycetota</taxon>
        <taxon>Actinomycetes</taxon>
        <taxon>Kitasatosporales</taxon>
        <taxon>Streptomycetaceae</taxon>
        <taxon>Streptomyces</taxon>
    </lineage>
</organism>
<accession>A0AB39Q5N2</accession>
<evidence type="ECO:0000259" key="1">
    <source>
        <dbReference type="PROSITE" id="PS51781"/>
    </source>
</evidence>
<dbReference type="AlphaFoldDB" id="A0AB39Q5N2"/>
<gene>
    <name evidence="2" type="ORF">AB5J49_25595</name>
</gene>
<evidence type="ECO:0000313" key="2">
    <source>
        <dbReference type="EMBL" id="XDQ36439.1"/>
    </source>
</evidence>
<dbReference type="Pfam" id="PF08239">
    <property type="entry name" value="SH3_3"/>
    <property type="match status" value="1"/>
</dbReference>
<proteinExistence type="predicted"/>
<sequence length="132" mass="13162">MERKTLRTLVVSGALVAGVGLVGVSAASAVVPSGPSGAAVSASTPSAVHGAAAESVNYAVTRAATVDGLRVRMGPGTDSLILGQIYAGEPVQVITSTRVSGGQQWDLVMLQSDSAGGLPGGYVGWVTDAYLY</sequence>
<dbReference type="RefSeq" id="WP_369171010.1">
    <property type="nucleotide sequence ID" value="NZ_CP163439.1"/>
</dbReference>